<dbReference type="CDD" id="cd24069">
    <property type="entry name" value="ASKHA_NBD_ROK_EcNanK-like"/>
    <property type="match status" value="1"/>
</dbReference>
<keyword evidence="3" id="KW-1185">Reference proteome</keyword>
<dbReference type="InterPro" id="IPR049874">
    <property type="entry name" value="ROK_cs"/>
</dbReference>
<organism evidence="2 3">
    <name type="scientific">Endozoicomonas elysicola</name>
    <dbReference type="NCBI Taxonomy" id="305900"/>
    <lineage>
        <taxon>Bacteria</taxon>
        <taxon>Pseudomonadati</taxon>
        <taxon>Pseudomonadota</taxon>
        <taxon>Gammaproteobacteria</taxon>
        <taxon>Oceanospirillales</taxon>
        <taxon>Endozoicomonadaceae</taxon>
        <taxon>Endozoicomonas</taxon>
    </lineage>
</organism>
<dbReference type="SUPFAM" id="SSF53067">
    <property type="entry name" value="Actin-like ATPase domain"/>
    <property type="match status" value="1"/>
</dbReference>
<sequence length="298" mass="31041">MIIAIDIGGTKLSASLISDSNLIDGRRASTPKSGAASDLIVALEQLITPLLSKATSIVVASTGIINQGRLTAVNPDNLGGLNDFPLQSVLENISGLPVKLLNDAQAAAWGEYCQLAEKNCRNMAFITVSTGVGAGLIINGELLTGMSGLAGHAGHMTLDVNGPTCGCGRSGCVEALASGTAIGQLASDLYKTDLDAKAVFERYHQGEQDARMVIDRSAQAIAELLGNLRALLDIEVAVIGGSVGLAEGYLERVHHFMEQQPPLFQVDLQLAQLGHEAGLKGAALWAEQEQASQECAAQ</sequence>
<dbReference type="AlphaFoldDB" id="A0A081KGM2"/>
<dbReference type="EMBL" id="JOJP01000001">
    <property type="protein sequence ID" value="KEI73298.1"/>
    <property type="molecule type" value="Genomic_DNA"/>
</dbReference>
<dbReference type="GO" id="GO:0009384">
    <property type="term" value="F:N-acylmannosamine kinase activity"/>
    <property type="evidence" value="ECO:0007669"/>
    <property type="project" value="UniProtKB-EC"/>
</dbReference>
<dbReference type="Gene3D" id="3.30.420.40">
    <property type="match status" value="2"/>
</dbReference>
<keyword evidence="2" id="KW-0808">Transferase</keyword>
<protein>
    <submittedName>
        <fullName evidence="2">N-acetylmannosamine kinase</fullName>
        <ecNumber evidence="2">2.7.1.60</ecNumber>
    </submittedName>
</protein>
<evidence type="ECO:0000313" key="2">
    <source>
        <dbReference type="EMBL" id="KEI73298.1"/>
    </source>
</evidence>
<accession>A0A081KGM2</accession>
<dbReference type="InterPro" id="IPR043129">
    <property type="entry name" value="ATPase_NBD"/>
</dbReference>
<dbReference type="eggNOG" id="COG1940">
    <property type="taxonomic scope" value="Bacteria"/>
</dbReference>
<name>A0A081KGM2_9GAMM</name>
<dbReference type="Proteomes" id="UP000027997">
    <property type="component" value="Unassembled WGS sequence"/>
</dbReference>
<keyword evidence="1" id="KW-0119">Carbohydrate metabolism</keyword>
<evidence type="ECO:0000256" key="1">
    <source>
        <dbReference type="ARBA" id="ARBA00023277"/>
    </source>
</evidence>
<gene>
    <name evidence="2" type="ORF">GV64_23560</name>
</gene>
<dbReference type="RefSeq" id="WP_020581831.1">
    <property type="nucleotide sequence ID" value="NZ_JOJP01000001.1"/>
</dbReference>
<dbReference type="PANTHER" id="PTHR18964:SF169">
    <property type="entry name" value="N-ACETYLMANNOSAMINE KINASE"/>
    <property type="match status" value="1"/>
</dbReference>
<proteinExistence type="predicted"/>
<reference evidence="2 3" key="1">
    <citation type="submission" date="2014-06" db="EMBL/GenBank/DDBJ databases">
        <title>Whole Genome Sequences of Three Symbiotic Endozoicomonas Bacteria.</title>
        <authorList>
            <person name="Neave M.J."/>
            <person name="Apprill A."/>
            <person name="Voolstra C.R."/>
        </authorList>
    </citation>
    <scope>NUCLEOTIDE SEQUENCE [LARGE SCALE GENOMIC DNA]</scope>
    <source>
        <strain evidence="2 3">DSM 22380</strain>
    </source>
</reference>
<dbReference type="Pfam" id="PF00480">
    <property type="entry name" value="ROK"/>
    <property type="match status" value="1"/>
</dbReference>
<dbReference type="PANTHER" id="PTHR18964">
    <property type="entry name" value="ROK (REPRESSOR, ORF, KINASE) FAMILY"/>
    <property type="match status" value="1"/>
</dbReference>
<dbReference type="InterPro" id="IPR000600">
    <property type="entry name" value="ROK"/>
</dbReference>
<comment type="caution">
    <text evidence="2">The sequence shown here is derived from an EMBL/GenBank/DDBJ whole genome shotgun (WGS) entry which is preliminary data.</text>
</comment>
<dbReference type="EC" id="2.7.1.60" evidence="2"/>
<dbReference type="GO" id="GO:0019262">
    <property type="term" value="P:N-acetylneuraminate catabolic process"/>
    <property type="evidence" value="ECO:0007669"/>
    <property type="project" value="TreeGrafter"/>
</dbReference>
<dbReference type="STRING" id="305900.GV64_23560"/>
<evidence type="ECO:0000313" key="3">
    <source>
        <dbReference type="Proteomes" id="UP000027997"/>
    </source>
</evidence>
<keyword evidence="2" id="KW-0418">Kinase</keyword>
<dbReference type="PROSITE" id="PS01125">
    <property type="entry name" value="ROK"/>
    <property type="match status" value="1"/>
</dbReference>
<dbReference type="NCBIfam" id="NF003461">
    <property type="entry name" value="PRK05082.1"/>
    <property type="match status" value="1"/>
</dbReference>